<keyword evidence="2" id="KW-0732">Signal</keyword>
<accession>E9HPS7</accession>
<feature type="region of interest" description="Disordered" evidence="1">
    <location>
        <begin position="18"/>
        <end position="49"/>
    </location>
</feature>
<proteinExistence type="predicted"/>
<dbReference type="InterPro" id="IPR025476">
    <property type="entry name" value="Helitron_helicase-like"/>
</dbReference>
<sequence length="819" mass="93193">MTISSFIAAILTTLFTTEQETEDSHQDPDLLQSVEFKNGTGGPSLSRSNEEFLDGVFESATNTTRAAEPEEINDHEKIARVLHTILNEGTSPNEVTSKDDLGTNKSWSTYVVRPEKEFISDSNPDYLELHYPDLFPFECGGFGEQRKNPISRKDQSGALQISKEKCMDEFRWKILELFKHSQEAANRNRQKEYAAHNSLGKAEIWFTVIPDDTQSFNIVVNTLRSRAANYKNPVPVGEYRFKLQLLPYRSEGVFGVPKDYLYLVEEQSRLTLHAHFLVWLYGHENIERQLFHASRLDEEERKANDVSHNARELFQRTVGANDEDHLTHIAKVLKLLAKNIESFSTGELRLPEMEMALKTKYPVYNCLGELELASSAAQDILRSRPKNINVEPHDLQCPICQVTYTVTSRIDAALQSGYRRLLVNMHDLKHRSSCFKNGGLFCRYNTSRRYTMTDCNPTVMADLGCNNCTRYVENQKISLDYGAYASKYSSENGKALADLMRSLNAYEERRLLKEQQVADGIEKEADLHVVSDNNPARSDASIGFGRLMSRSREATNGETVGEPVAAFCALGNDLFEMSHETAILPLTQASAFVQGEQLTASINKYGTVFATIDDYCFQDVEETDMKDRFRLQHRFQQHHPRFETHGQWKRTHLHWPQYPAQRLPDVLDLRDDSEVSADDRTSKQERYAEDVLIMFFPFRKLIDHPFCQGDPITAVPKDDNNDDIVNLIDVDGKDLNTASAQDATANNATDPFVRLLTTFTENPVRLKLESGYVCVTQEQARLAINVLPKPNHLAAGKLLLPFPADRLLPHWWKILAQMG</sequence>
<dbReference type="EMBL" id="GL732710">
    <property type="protein sequence ID" value="EFX66259.1"/>
    <property type="molecule type" value="Genomic_DNA"/>
</dbReference>
<dbReference type="eggNOG" id="ENOG502RTC7">
    <property type="taxonomic scope" value="Eukaryota"/>
</dbReference>
<evidence type="ECO:0000313" key="4">
    <source>
        <dbReference type="EMBL" id="EFX66259.1"/>
    </source>
</evidence>
<dbReference type="KEGG" id="dpx:DAPPUDRAFT_116575"/>
<keyword evidence="5" id="KW-1185">Reference proteome</keyword>
<organism evidence="4 5">
    <name type="scientific">Daphnia pulex</name>
    <name type="common">Water flea</name>
    <dbReference type="NCBI Taxonomy" id="6669"/>
    <lineage>
        <taxon>Eukaryota</taxon>
        <taxon>Metazoa</taxon>
        <taxon>Ecdysozoa</taxon>
        <taxon>Arthropoda</taxon>
        <taxon>Crustacea</taxon>
        <taxon>Branchiopoda</taxon>
        <taxon>Diplostraca</taxon>
        <taxon>Cladocera</taxon>
        <taxon>Anomopoda</taxon>
        <taxon>Daphniidae</taxon>
        <taxon>Daphnia</taxon>
    </lineage>
</organism>
<reference evidence="4 5" key="1">
    <citation type="journal article" date="2011" name="Science">
        <title>The ecoresponsive genome of Daphnia pulex.</title>
        <authorList>
            <person name="Colbourne J.K."/>
            <person name="Pfrender M.E."/>
            <person name="Gilbert D."/>
            <person name="Thomas W.K."/>
            <person name="Tucker A."/>
            <person name="Oakley T.H."/>
            <person name="Tokishita S."/>
            <person name="Aerts A."/>
            <person name="Arnold G.J."/>
            <person name="Basu M.K."/>
            <person name="Bauer D.J."/>
            <person name="Caceres C.E."/>
            <person name="Carmel L."/>
            <person name="Casola C."/>
            <person name="Choi J.H."/>
            <person name="Detter J.C."/>
            <person name="Dong Q."/>
            <person name="Dusheyko S."/>
            <person name="Eads B.D."/>
            <person name="Frohlich T."/>
            <person name="Geiler-Samerotte K.A."/>
            <person name="Gerlach D."/>
            <person name="Hatcher P."/>
            <person name="Jogdeo S."/>
            <person name="Krijgsveld J."/>
            <person name="Kriventseva E.V."/>
            <person name="Kultz D."/>
            <person name="Laforsch C."/>
            <person name="Lindquist E."/>
            <person name="Lopez J."/>
            <person name="Manak J.R."/>
            <person name="Muller J."/>
            <person name="Pangilinan J."/>
            <person name="Patwardhan R.P."/>
            <person name="Pitluck S."/>
            <person name="Pritham E.J."/>
            <person name="Rechtsteiner A."/>
            <person name="Rho M."/>
            <person name="Rogozin I.B."/>
            <person name="Sakarya O."/>
            <person name="Salamov A."/>
            <person name="Schaack S."/>
            <person name="Shapiro H."/>
            <person name="Shiga Y."/>
            <person name="Skalitzky C."/>
            <person name="Smith Z."/>
            <person name="Souvorov A."/>
            <person name="Sung W."/>
            <person name="Tang Z."/>
            <person name="Tsuchiya D."/>
            <person name="Tu H."/>
            <person name="Vos H."/>
            <person name="Wang M."/>
            <person name="Wolf Y.I."/>
            <person name="Yamagata H."/>
            <person name="Yamada T."/>
            <person name="Ye Y."/>
            <person name="Shaw J.R."/>
            <person name="Andrews J."/>
            <person name="Crease T.J."/>
            <person name="Tang H."/>
            <person name="Lucas S.M."/>
            <person name="Robertson H.M."/>
            <person name="Bork P."/>
            <person name="Koonin E.V."/>
            <person name="Zdobnov E.M."/>
            <person name="Grigoriev I.V."/>
            <person name="Lynch M."/>
            <person name="Boore J.L."/>
        </authorList>
    </citation>
    <scope>NUCLEOTIDE SEQUENCE [LARGE SCALE GENOMIC DNA]</scope>
</reference>
<dbReference type="OrthoDB" id="416437at2759"/>
<dbReference type="HOGENOM" id="CLU_345221_0_0_1"/>
<dbReference type="Proteomes" id="UP000000305">
    <property type="component" value="Unassembled WGS sequence"/>
</dbReference>
<gene>
    <name evidence="4" type="ORF">DAPPUDRAFT_116575</name>
</gene>
<evidence type="ECO:0000256" key="2">
    <source>
        <dbReference type="SAM" id="SignalP"/>
    </source>
</evidence>
<dbReference type="InParanoid" id="E9HPS7"/>
<feature type="domain" description="Helitron helicase-like" evidence="3">
    <location>
        <begin position="178"/>
        <end position="278"/>
    </location>
</feature>
<evidence type="ECO:0000259" key="3">
    <source>
        <dbReference type="Pfam" id="PF14214"/>
    </source>
</evidence>
<feature type="chain" id="PRO_5003241928" description="Helitron helicase-like domain-containing protein" evidence="2">
    <location>
        <begin position="20"/>
        <end position="819"/>
    </location>
</feature>
<dbReference type="AlphaFoldDB" id="E9HPS7"/>
<dbReference type="PhylomeDB" id="E9HPS7"/>
<name>E9HPS7_DAPPU</name>
<evidence type="ECO:0000313" key="5">
    <source>
        <dbReference type="Proteomes" id="UP000000305"/>
    </source>
</evidence>
<dbReference type="Pfam" id="PF14214">
    <property type="entry name" value="Helitron_like_N"/>
    <property type="match status" value="1"/>
</dbReference>
<feature type="signal peptide" evidence="2">
    <location>
        <begin position="1"/>
        <end position="19"/>
    </location>
</feature>
<protein>
    <recommendedName>
        <fullName evidence="3">Helitron helicase-like domain-containing protein</fullName>
    </recommendedName>
</protein>
<evidence type="ECO:0000256" key="1">
    <source>
        <dbReference type="SAM" id="MobiDB-lite"/>
    </source>
</evidence>